<feature type="domain" description="PAS" evidence="1">
    <location>
        <begin position="28"/>
        <end position="53"/>
    </location>
</feature>
<dbReference type="PROSITE" id="PS50112">
    <property type="entry name" value="PAS"/>
    <property type="match status" value="1"/>
</dbReference>
<evidence type="ECO:0000313" key="2">
    <source>
        <dbReference type="EMBL" id="HCO22341.1"/>
    </source>
</evidence>
<feature type="non-terminal residue" evidence="2">
    <location>
        <position position="84"/>
    </location>
</feature>
<name>A0A3D3R0G7_9PLAN</name>
<dbReference type="SMART" id="SM00091">
    <property type="entry name" value="PAS"/>
    <property type="match status" value="1"/>
</dbReference>
<dbReference type="InterPro" id="IPR035965">
    <property type="entry name" value="PAS-like_dom_sf"/>
</dbReference>
<dbReference type="EMBL" id="DQAY01000027">
    <property type="protein sequence ID" value="HCO22341.1"/>
    <property type="molecule type" value="Genomic_DNA"/>
</dbReference>
<evidence type="ECO:0000313" key="3">
    <source>
        <dbReference type="Proteomes" id="UP000263642"/>
    </source>
</evidence>
<dbReference type="NCBIfam" id="TIGR00229">
    <property type="entry name" value="sensory_box"/>
    <property type="match status" value="1"/>
</dbReference>
<dbReference type="AlphaFoldDB" id="A0A3D3R0G7"/>
<dbReference type="Pfam" id="PF13426">
    <property type="entry name" value="PAS_9"/>
    <property type="match status" value="1"/>
</dbReference>
<organism evidence="2 3">
    <name type="scientific">Gimesia maris</name>
    <dbReference type="NCBI Taxonomy" id="122"/>
    <lineage>
        <taxon>Bacteria</taxon>
        <taxon>Pseudomonadati</taxon>
        <taxon>Planctomycetota</taxon>
        <taxon>Planctomycetia</taxon>
        <taxon>Planctomycetales</taxon>
        <taxon>Planctomycetaceae</taxon>
        <taxon>Gimesia</taxon>
    </lineage>
</organism>
<comment type="caution">
    <text evidence="2">The sequence shown here is derived from an EMBL/GenBank/DDBJ whole genome shotgun (WGS) entry which is preliminary data.</text>
</comment>
<proteinExistence type="predicted"/>
<dbReference type="Gene3D" id="3.30.450.20">
    <property type="entry name" value="PAS domain"/>
    <property type="match status" value="1"/>
</dbReference>
<dbReference type="InterPro" id="IPR000014">
    <property type="entry name" value="PAS"/>
</dbReference>
<gene>
    <name evidence="2" type="ORF">DIT97_04500</name>
</gene>
<sequence>MTDIHSELIYLQAFRDAVDEAGIVAINDTKGRILDVNDNFCQISGYTREELIGSDHRILRSDQHSNEFFREMYRTIRRGKTWRG</sequence>
<dbReference type="Proteomes" id="UP000263642">
    <property type="component" value="Unassembled WGS sequence"/>
</dbReference>
<evidence type="ECO:0000259" key="1">
    <source>
        <dbReference type="PROSITE" id="PS50112"/>
    </source>
</evidence>
<dbReference type="SUPFAM" id="SSF55785">
    <property type="entry name" value="PYP-like sensor domain (PAS domain)"/>
    <property type="match status" value="1"/>
</dbReference>
<dbReference type="CDD" id="cd00130">
    <property type="entry name" value="PAS"/>
    <property type="match status" value="1"/>
</dbReference>
<protein>
    <recommendedName>
        <fullName evidence="1">PAS domain-containing protein</fullName>
    </recommendedName>
</protein>
<reference evidence="2 3" key="1">
    <citation type="journal article" date="2018" name="Nat. Biotechnol.">
        <title>A standardized bacterial taxonomy based on genome phylogeny substantially revises the tree of life.</title>
        <authorList>
            <person name="Parks D.H."/>
            <person name="Chuvochina M."/>
            <person name="Waite D.W."/>
            <person name="Rinke C."/>
            <person name="Skarshewski A."/>
            <person name="Chaumeil P.A."/>
            <person name="Hugenholtz P."/>
        </authorList>
    </citation>
    <scope>NUCLEOTIDE SEQUENCE [LARGE SCALE GENOMIC DNA]</scope>
    <source>
        <strain evidence="2">UBA9375</strain>
    </source>
</reference>
<accession>A0A3D3R0G7</accession>